<dbReference type="PANTHER" id="PTHR46546">
    <property type="entry name" value="SHEWANELLA-LIKE PROTEIN PHOSPHATASE 1"/>
    <property type="match status" value="1"/>
</dbReference>
<dbReference type="PANTHER" id="PTHR46546:SF4">
    <property type="entry name" value="SHEWANELLA-LIKE PROTEIN PHOSPHATASE 1"/>
    <property type="match status" value="1"/>
</dbReference>
<dbReference type="SUPFAM" id="SSF56300">
    <property type="entry name" value="Metallo-dependent phosphatases"/>
    <property type="match status" value="1"/>
</dbReference>
<feature type="domain" description="Calcineurin-like phosphoesterase" evidence="2">
    <location>
        <begin position="97"/>
        <end position="352"/>
    </location>
</feature>
<dbReference type="Pfam" id="PF00149">
    <property type="entry name" value="Metallophos"/>
    <property type="match status" value="1"/>
</dbReference>
<reference evidence="3 4" key="1">
    <citation type="journal article" date="2015" name="Sci. Rep.">
        <title>Chromosome-level genome map provides insights into diverse defense mechanisms in the medicinal fungus Ganoderma sinense.</title>
        <authorList>
            <person name="Zhu Y."/>
            <person name="Xu J."/>
            <person name="Sun C."/>
            <person name="Zhou S."/>
            <person name="Xu H."/>
            <person name="Nelson D.R."/>
            <person name="Qian J."/>
            <person name="Song J."/>
            <person name="Luo H."/>
            <person name="Xiang L."/>
            <person name="Li Y."/>
            <person name="Xu Z."/>
            <person name="Ji A."/>
            <person name="Wang L."/>
            <person name="Lu S."/>
            <person name="Hayward A."/>
            <person name="Sun W."/>
            <person name="Li X."/>
            <person name="Schwartz D.C."/>
            <person name="Wang Y."/>
            <person name="Chen S."/>
        </authorList>
    </citation>
    <scope>NUCLEOTIDE SEQUENCE [LARGE SCALE GENOMIC DNA]</scope>
    <source>
        <strain evidence="3 4">ZZ0214-1</strain>
    </source>
</reference>
<evidence type="ECO:0000313" key="3">
    <source>
        <dbReference type="EMBL" id="PIL35570.1"/>
    </source>
</evidence>
<evidence type="ECO:0000259" key="2">
    <source>
        <dbReference type="Pfam" id="PF00149"/>
    </source>
</evidence>
<feature type="chain" id="PRO_5013903341" description="Calcineurin-like phosphoesterase domain-containing protein" evidence="1">
    <location>
        <begin position="21"/>
        <end position="431"/>
    </location>
</feature>
<organism evidence="3 4">
    <name type="scientific">Ganoderma sinense ZZ0214-1</name>
    <dbReference type="NCBI Taxonomy" id="1077348"/>
    <lineage>
        <taxon>Eukaryota</taxon>
        <taxon>Fungi</taxon>
        <taxon>Dikarya</taxon>
        <taxon>Basidiomycota</taxon>
        <taxon>Agaricomycotina</taxon>
        <taxon>Agaricomycetes</taxon>
        <taxon>Polyporales</taxon>
        <taxon>Polyporaceae</taxon>
        <taxon>Ganoderma</taxon>
    </lineage>
</organism>
<sequence length="431" mass="47438">MPRVLSVLAVLVPICAVLYACRSFIPVFDLVASLPLTWPLAVHPDLENAQHGYDDSSEPSGQQVFDTIQKASHNQEHIRPAAGSNLQGFVEGQFTRRIVAVGDLHGDLPNAQQVLEMAGVVDEHGNWSGGVDFFVQTGDIIDRGDDTIKLYDWMDKLRDQAHAVGGTVMSHLGNHEWMNAIGDWRYVYPSEIKTFGSVGARQKMLSTGRIGRAWAANYTTASRLPLHPSLGPPNTDYKPSVSASSLSHAAISFVHGGLAPNYPELTPFPSRINELSGSLLYKLQHRIQPPPHPPNPYPGLPHDTTQAEHRMYDSDGPVWYRGWALDPEQEVCIKVDAVLQKTGTRRMIMGHTPDFQKIVSRCGGKIIIIDTGISHAYGGALSALEITYSLTPFTDASGEKKWHEREVVKALYVGHEVLIADDKREVVGDFA</sequence>
<evidence type="ECO:0000313" key="4">
    <source>
        <dbReference type="Proteomes" id="UP000230002"/>
    </source>
</evidence>
<dbReference type="InterPro" id="IPR029052">
    <property type="entry name" value="Metallo-depent_PP-like"/>
</dbReference>
<dbReference type="EMBL" id="AYKW01000003">
    <property type="protein sequence ID" value="PIL35570.1"/>
    <property type="molecule type" value="Genomic_DNA"/>
</dbReference>
<protein>
    <recommendedName>
        <fullName evidence="2">Calcineurin-like phosphoesterase domain-containing protein</fullName>
    </recommendedName>
</protein>
<feature type="signal peptide" evidence="1">
    <location>
        <begin position="1"/>
        <end position="20"/>
    </location>
</feature>
<keyword evidence="4" id="KW-1185">Reference proteome</keyword>
<accession>A0A2G8SP85</accession>
<name>A0A2G8SP85_9APHY</name>
<dbReference type="Gene3D" id="3.60.21.10">
    <property type="match status" value="1"/>
</dbReference>
<dbReference type="STRING" id="1077348.A0A2G8SP85"/>
<dbReference type="Proteomes" id="UP000230002">
    <property type="component" value="Unassembled WGS sequence"/>
</dbReference>
<keyword evidence="1" id="KW-0732">Signal</keyword>
<dbReference type="InterPro" id="IPR004843">
    <property type="entry name" value="Calcineurin-like_PHP"/>
</dbReference>
<dbReference type="OrthoDB" id="5976022at2759"/>
<dbReference type="PROSITE" id="PS51257">
    <property type="entry name" value="PROKAR_LIPOPROTEIN"/>
    <property type="match status" value="1"/>
</dbReference>
<proteinExistence type="predicted"/>
<dbReference type="GO" id="GO:0016787">
    <property type="term" value="F:hydrolase activity"/>
    <property type="evidence" value="ECO:0007669"/>
    <property type="project" value="InterPro"/>
</dbReference>
<dbReference type="AlphaFoldDB" id="A0A2G8SP85"/>
<evidence type="ECO:0000256" key="1">
    <source>
        <dbReference type="SAM" id="SignalP"/>
    </source>
</evidence>
<gene>
    <name evidence="3" type="ORF">GSI_02298</name>
</gene>
<comment type="caution">
    <text evidence="3">The sequence shown here is derived from an EMBL/GenBank/DDBJ whole genome shotgun (WGS) entry which is preliminary data.</text>
</comment>